<reference evidence="1 2" key="1">
    <citation type="journal article" date="2019" name="Nat. Ecol. Evol.">
        <title>Megaphylogeny resolves global patterns of mushroom evolution.</title>
        <authorList>
            <person name="Varga T."/>
            <person name="Krizsan K."/>
            <person name="Foldi C."/>
            <person name="Dima B."/>
            <person name="Sanchez-Garcia M."/>
            <person name="Sanchez-Ramirez S."/>
            <person name="Szollosi G.J."/>
            <person name="Szarkandi J.G."/>
            <person name="Papp V."/>
            <person name="Albert L."/>
            <person name="Andreopoulos W."/>
            <person name="Angelini C."/>
            <person name="Antonin V."/>
            <person name="Barry K.W."/>
            <person name="Bougher N.L."/>
            <person name="Buchanan P."/>
            <person name="Buyck B."/>
            <person name="Bense V."/>
            <person name="Catcheside P."/>
            <person name="Chovatia M."/>
            <person name="Cooper J."/>
            <person name="Damon W."/>
            <person name="Desjardin D."/>
            <person name="Finy P."/>
            <person name="Geml J."/>
            <person name="Haridas S."/>
            <person name="Hughes K."/>
            <person name="Justo A."/>
            <person name="Karasinski D."/>
            <person name="Kautmanova I."/>
            <person name="Kiss B."/>
            <person name="Kocsube S."/>
            <person name="Kotiranta H."/>
            <person name="LaButti K.M."/>
            <person name="Lechner B.E."/>
            <person name="Liimatainen K."/>
            <person name="Lipzen A."/>
            <person name="Lukacs Z."/>
            <person name="Mihaltcheva S."/>
            <person name="Morgado L.N."/>
            <person name="Niskanen T."/>
            <person name="Noordeloos M.E."/>
            <person name="Ohm R.A."/>
            <person name="Ortiz-Santana B."/>
            <person name="Ovrebo C."/>
            <person name="Racz N."/>
            <person name="Riley R."/>
            <person name="Savchenko A."/>
            <person name="Shiryaev A."/>
            <person name="Soop K."/>
            <person name="Spirin V."/>
            <person name="Szebenyi C."/>
            <person name="Tomsovsky M."/>
            <person name="Tulloss R.E."/>
            <person name="Uehling J."/>
            <person name="Grigoriev I.V."/>
            <person name="Vagvolgyi C."/>
            <person name="Papp T."/>
            <person name="Martin F.M."/>
            <person name="Miettinen O."/>
            <person name="Hibbett D.S."/>
            <person name="Nagy L.G."/>
        </authorList>
    </citation>
    <scope>NUCLEOTIDE SEQUENCE [LARGE SCALE GENOMIC DNA]</scope>
    <source>
        <strain evidence="1 2">NL-1719</strain>
    </source>
</reference>
<proteinExistence type="predicted"/>
<name>A0ACD3ACI9_9AGAR</name>
<evidence type="ECO:0000313" key="1">
    <source>
        <dbReference type="EMBL" id="TFK63155.1"/>
    </source>
</evidence>
<dbReference type="EMBL" id="ML208537">
    <property type="protein sequence ID" value="TFK63155.1"/>
    <property type="molecule type" value="Genomic_DNA"/>
</dbReference>
<gene>
    <name evidence="1" type="ORF">BDN72DRAFT_862319</name>
</gene>
<organism evidence="1 2">
    <name type="scientific">Pluteus cervinus</name>
    <dbReference type="NCBI Taxonomy" id="181527"/>
    <lineage>
        <taxon>Eukaryota</taxon>
        <taxon>Fungi</taxon>
        <taxon>Dikarya</taxon>
        <taxon>Basidiomycota</taxon>
        <taxon>Agaricomycotina</taxon>
        <taxon>Agaricomycetes</taxon>
        <taxon>Agaricomycetidae</taxon>
        <taxon>Agaricales</taxon>
        <taxon>Pluteineae</taxon>
        <taxon>Pluteaceae</taxon>
        <taxon>Pluteus</taxon>
    </lineage>
</organism>
<keyword evidence="2" id="KW-1185">Reference proteome</keyword>
<protein>
    <submittedName>
        <fullName evidence="1">Uncharacterized protein</fullName>
    </submittedName>
</protein>
<dbReference type="Proteomes" id="UP000308600">
    <property type="component" value="Unassembled WGS sequence"/>
</dbReference>
<accession>A0ACD3ACI9</accession>
<evidence type="ECO:0000313" key="2">
    <source>
        <dbReference type="Proteomes" id="UP000308600"/>
    </source>
</evidence>
<sequence>MVHIDNRRRGSGNWIREKVEKMTQSGKAKVTGMVKVGYINETGCKQGEKAYSTAAVVNTILNQGKLPRFCPECPASRTDDRRDRLFLSSFPKTERGARLRGWWWPSAEDRGVAGEIGESSQVEFASSSRWEVLDEGTEWIDGLCMGQCHEGSMTGRRMGEAK</sequence>